<evidence type="ECO:0000313" key="4">
    <source>
        <dbReference type="EMBL" id="CAI4214116.1"/>
    </source>
</evidence>
<feature type="repeat" description="ANK" evidence="3">
    <location>
        <begin position="307"/>
        <end position="339"/>
    </location>
</feature>
<dbReference type="PROSITE" id="PS50297">
    <property type="entry name" value="ANK_REP_REGION"/>
    <property type="match status" value="1"/>
</dbReference>
<evidence type="ECO:0008006" key="6">
    <source>
        <dbReference type="Google" id="ProtNLM"/>
    </source>
</evidence>
<dbReference type="PROSITE" id="PS50088">
    <property type="entry name" value="ANK_REPEAT"/>
    <property type="match status" value="1"/>
</dbReference>
<dbReference type="Proteomes" id="UP000838763">
    <property type="component" value="Unassembled WGS sequence"/>
</dbReference>
<dbReference type="PANTHER" id="PTHR24166">
    <property type="entry name" value="ROLLING PEBBLES, ISOFORM B"/>
    <property type="match status" value="1"/>
</dbReference>
<dbReference type="InterPro" id="IPR050889">
    <property type="entry name" value="Dendritic_Spine_Reg/Scaffold"/>
</dbReference>
<organism evidence="4 5">
    <name type="scientific">Parascedosporium putredinis</name>
    <dbReference type="NCBI Taxonomy" id="1442378"/>
    <lineage>
        <taxon>Eukaryota</taxon>
        <taxon>Fungi</taxon>
        <taxon>Dikarya</taxon>
        <taxon>Ascomycota</taxon>
        <taxon>Pezizomycotina</taxon>
        <taxon>Sordariomycetes</taxon>
        <taxon>Hypocreomycetidae</taxon>
        <taxon>Microascales</taxon>
        <taxon>Microascaceae</taxon>
        <taxon>Parascedosporium</taxon>
    </lineage>
</organism>
<dbReference type="SMART" id="SM00248">
    <property type="entry name" value="ANK"/>
    <property type="match status" value="5"/>
</dbReference>
<proteinExistence type="predicted"/>
<evidence type="ECO:0000256" key="3">
    <source>
        <dbReference type="PROSITE-ProRule" id="PRU00023"/>
    </source>
</evidence>
<dbReference type="EMBL" id="CALLCH030000010">
    <property type="protein sequence ID" value="CAI4214116.1"/>
    <property type="molecule type" value="Genomic_DNA"/>
</dbReference>
<dbReference type="OrthoDB" id="4772757at2759"/>
<gene>
    <name evidence="4" type="ORF">PPNO1_LOCUS3847</name>
</gene>
<dbReference type="Pfam" id="PF12796">
    <property type="entry name" value="Ank_2"/>
    <property type="match status" value="1"/>
</dbReference>
<keyword evidence="5" id="KW-1185">Reference proteome</keyword>
<comment type="caution">
    <text evidence="4">The sequence shown here is derived from an EMBL/GenBank/DDBJ whole genome shotgun (WGS) entry which is preliminary data.</text>
</comment>
<dbReference type="SUPFAM" id="SSF48403">
    <property type="entry name" value="Ankyrin repeat"/>
    <property type="match status" value="1"/>
</dbReference>
<reference evidence="4" key="1">
    <citation type="submission" date="2022-11" db="EMBL/GenBank/DDBJ databases">
        <authorList>
            <person name="Scott C."/>
            <person name="Bruce N."/>
        </authorList>
    </citation>
    <scope>NUCLEOTIDE SEQUENCE</scope>
</reference>
<dbReference type="AlphaFoldDB" id="A0A9P1H1A5"/>
<keyword evidence="2 3" id="KW-0040">ANK repeat</keyword>
<evidence type="ECO:0000313" key="5">
    <source>
        <dbReference type="Proteomes" id="UP000838763"/>
    </source>
</evidence>
<evidence type="ECO:0000256" key="1">
    <source>
        <dbReference type="ARBA" id="ARBA00022737"/>
    </source>
</evidence>
<dbReference type="InterPro" id="IPR002110">
    <property type="entry name" value="Ankyrin_rpt"/>
</dbReference>
<dbReference type="Gene3D" id="1.25.40.20">
    <property type="entry name" value="Ankyrin repeat-containing domain"/>
    <property type="match status" value="1"/>
</dbReference>
<dbReference type="InterPro" id="IPR036770">
    <property type="entry name" value="Ankyrin_rpt-contain_sf"/>
</dbReference>
<keyword evidence="1" id="KW-0677">Repeat</keyword>
<sequence length="412" mass="46272">MIKGRFAENVDVPLFKSKLLDAKFKEWVRYMDDTQDGHPGRKLWQSYFAYQIRTRSCEASRDVEHLRAIVSRLTSHTGRDFDEINEAISRLTVERHIRLQMLRLSFDDNDLNLMSAAAYVGCLDLVEKLLDAGHWPTKDTEIFPSAMYAAAWGGHAHILERIQERLPDLDIYGHDCTRCFWRGKVGPGSPSRGSSRESRACSTRRVSPISHKRFLSGHVHLYAGMSRGFVVVDGPGLDLYAAKRAAATPETWDFLNSFFAKWPKKDGIYCGADLDPSLDLLRQARWGHARMVEHLLSIGVDVEYSDSSGPALMQAAREGHKDVVEILLAEGAEIDCKDKKGSTPLGTAETLRVAVVREDTVMVELLLDKDIASRRRRSDVLKVAVDEGLESMADLLRQHGVTPPAADRRLSL</sequence>
<dbReference type="PANTHER" id="PTHR24166:SF48">
    <property type="entry name" value="PROTEIN VAPYRIN"/>
    <property type="match status" value="1"/>
</dbReference>
<protein>
    <recommendedName>
        <fullName evidence="6">Ankyrin</fullName>
    </recommendedName>
</protein>
<accession>A0A9P1H1A5</accession>
<name>A0A9P1H1A5_9PEZI</name>
<evidence type="ECO:0000256" key="2">
    <source>
        <dbReference type="ARBA" id="ARBA00023043"/>
    </source>
</evidence>